<evidence type="ECO:0000313" key="2">
    <source>
        <dbReference type="EMBL" id="CAB4634000.1"/>
    </source>
</evidence>
<name>A0A6J6JAY8_9ZZZZ</name>
<dbReference type="EMBL" id="CAEZTR010000033">
    <property type="protein sequence ID" value="CAB4574627.1"/>
    <property type="molecule type" value="Genomic_DNA"/>
</dbReference>
<proteinExistence type="predicted"/>
<sequence length="289" mass="32271">MDEIQAYFEGQITFEELSEFAKLFVTNLHASNVTSINRGFGIIDRTGDQDPHGPFVRITWTIDALSGPNREWVSVAHLTDAVLADMHVSEWVTKIAGSSEPSELQRVITVMVDTWCSMLLTDEIVADFGIELSFDENGPVWRTIHRPNMVRTGVEAALIDQLINTYGGKPLSDVEGRLQIQLAEFDVFIGRDSSAERSAFALTERPLVASVLAGVELDGDRWRDVVTEWVNHPTRPEGFLVELTAGTGFQVWVDRVLDGDAIQQLDELIEHSRALMTALAPWELNPPRN</sequence>
<accession>A0A6J6JAY8</accession>
<dbReference type="AlphaFoldDB" id="A0A6J6JAY8"/>
<protein>
    <submittedName>
        <fullName evidence="2">Unannotated protein</fullName>
    </submittedName>
</protein>
<gene>
    <name evidence="1" type="ORF">UFOPK1711_00730</name>
    <name evidence="2" type="ORF">UFOPK2143_00099</name>
</gene>
<dbReference type="EMBL" id="CAEZVV010000003">
    <property type="protein sequence ID" value="CAB4634000.1"/>
    <property type="molecule type" value="Genomic_DNA"/>
</dbReference>
<organism evidence="2">
    <name type="scientific">freshwater metagenome</name>
    <dbReference type="NCBI Taxonomy" id="449393"/>
    <lineage>
        <taxon>unclassified sequences</taxon>
        <taxon>metagenomes</taxon>
        <taxon>ecological metagenomes</taxon>
    </lineage>
</organism>
<evidence type="ECO:0000313" key="1">
    <source>
        <dbReference type="EMBL" id="CAB4574627.1"/>
    </source>
</evidence>
<reference evidence="2" key="1">
    <citation type="submission" date="2020-05" db="EMBL/GenBank/DDBJ databases">
        <authorList>
            <person name="Chiriac C."/>
            <person name="Salcher M."/>
            <person name="Ghai R."/>
            <person name="Kavagutti S V."/>
        </authorList>
    </citation>
    <scope>NUCLEOTIDE SEQUENCE</scope>
</reference>